<dbReference type="GO" id="GO:0046279">
    <property type="term" value="P:3,4-dihydroxybenzoate biosynthetic process"/>
    <property type="evidence" value="ECO:0007669"/>
    <property type="project" value="TreeGrafter"/>
</dbReference>
<evidence type="ECO:0000256" key="4">
    <source>
        <dbReference type="ARBA" id="ARBA00023270"/>
    </source>
</evidence>
<keyword evidence="2 5" id="KW-0057">Aromatic amino acid biosynthesis</keyword>
<name>A0A2V1K1F5_9ACTO</name>
<dbReference type="Proteomes" id="UP000245283">
    <property type="component" value="Unassembled WGS sequence"/>
</dbReference>
<comment type="similarity">
    <text evidence="5">Belongs to the type-I 3-dehydroquinase family.</text>
</comment>
<keyword evidence="5" id="KW-0028">Amino-acid biosynthesis</keyword>
<feature type="active site" description="Schiff-base intermediate with substrate" evidence="5">
    <location>
        <position position="193"/>
    </location>
</feature>
<comment type="function">
    <text evidence="5">Involved in the third step of the chorismate pathway, which leads to the biosynthesis of aromatic amino acids. Catalyzes the cis-dehydration of 3-dehydroquinate (DHQ) and introduces the first double bond of the aromatic ring to yield 3-dehydroshikimate.</text>
</comment>
<reference evidence="7" key="1">
    <citation type="submission" date="2018-05" db="EMBL/GenBank/DDBJ databases">
        <authorList>
            <person name="Li Y."/>
        </authorList>
    </citation>
    <scope>NUCLEOTIDE SEQUENCE [LARGE SCALE GENOMIC DNA]</scope>
    <source>
        <strain evidence="7">sk1b4</strain>
    </source>
</reference>
<dbReference type="GO" id="GO:0003855">
    <property type="term" value="F:3-dehydroquinate dehydratase activity"/>
    <property type="evidence" value="ECO:0007669"/>
    <property type="project" value="UniProtKB-UniRule"/>
</dbReference>
<gene>
    <name evidence="5 6" type="primary">aroD</name>
    <name evidence="6" type="ORF">DD236_11675</name>
</gene>
<dbReference type="HAMAP" id="MF_00214">
    <property type="entry name" value="AroD"/>
    <property type="match status" value="1"/>
</dbReference>
<dbReference type="OrthoDB" id="9813659at2"/>
<feature type="binding site" evidence="5">
    <location>
        <position position="254"/>
    </location>
    <ligand>
        <name>3-dehydroquinate</name>
        <dbReference type="ChEBI" id="CHEBI:32364"/>
    </ligand>
</feature>
<feature type="active site" description="Proton donor/acceptor" evidence="5">
    <location>
        <position position="166"/>
    </location>
</feature>
<dbReference type="InterPro" id="IPR001381">
    <property type="entry name" value="DHquinase_I"/>
</dbReference>
<protein>
    <recommendedName>
        <fullName evidence="5">3-dehydroquinate dehydratase</fullName>
        <shortName evidence="5">3-dehydroquinase</shortName>
        <ecNumber evidence="5">4.2.1.10</ecNumber>
    </recommendedName>
    <alternativeName>
        <fullName evidence="5">Type I DHQase</fullName>
    </alternativeName>
    <alternativeName>
        <fullName evidence="5">Type I dehydroquinase</fullName>
        <shortName evidence="5">DHQ1</shortName>
    </alternativeName>
</protein>
<feature type="binding site" evidence="5">
    <location>
        <position position="105"/>
    </location>
    <ligand>
        <name>3-dehydroquinate</name>
        <dbReference type="ChEBI" id="CHEBI:32364"/>
    </ligand>
</feature>
<organism evidence="6 7">
    <name type="scientific">Ancrocorticia populi</name>
    <dbReference type="NCBI Taxonomy" id="2175228"/>
    <lineage>
        <taxon>Bacteria</taxon>
        <taxon>Bacillati</taxon>
        <taxon>Actinomycetota</taxon>
        <taxon>Actinomycetes</taxon>
        <taxon>Actinomycetales</taxon>
        <taxon>Actinomycetaceae</taxon>
        <taxon>Ancrocorticia</taxon>
    </lineage>
</organism>
<evidence type="ECO:0000256" key="5">
    <source>
        <dbReference type="HAMAP-Rule" id="MF_00214"/>
    </source>
</evidence>
<dbReference type="EC" id="4.2.1.10" evidence="5"/>
<dbReference type="Pfam" id="PF01487">
    <property type="entry name" value="DHquinase_I"/>
    <property type="match status" value="1"/>
</dbReference>
<comment type="pathway">
    <text evidence="5">Metabolic intermediate biosynthesis; chorismate biosynthesis; chorismate from D-erythrose 4-phosphate and phosphoenolpyruvate: step 3/7.</text>
</comment>
<evidence type="ECO:0000313" key="7">
    <source>
        <dbReference type="Proteomes" id="UP000245283"/>
    </source>
</evidence>
<dbReference type="GO" id="GO:0008652">
    <property type="term" value="P:amino acid biosynthetic process"/>
    <property type="evidence" value="ECO:0007669"/>
    <property type="project" value="UniProtKB-KW"/>
</dbReference>
<dbReference type="PANTHER" id="PTHR43699:SF1">
    <property type="entry name" value="3-DEHYDROQUINATE DEHYDRATASE"/>
    <property type="match status" value="1"/>
</dbReference>
<dbReference type="PANTHER" id="PTHR43699">
    <property type="entry name" value="3-DEHYDROQUINATE DEHYDRATASE"/>
    <property type="match status" value="1"/>
</dbReference>
<dbReference type="RefSeq" id="WP_109094576.1">
    <property type="nucleotide sequence ID" value="NZ_JBQDCU010000047.1"/>
</dbReference>
<dbReference type="AlphaFoldDB" id="A0A2V1K1F5"/>
<evidence type="ECO:0000256" key="3">
    <source>
        <dbReference type="ARBA" id="ARBA00023239"/>
    </source>
</evidence>
<dbReference type="UniPathway" id="UPA00053">
    <property type="reaction ID" value="UER00086"/>
</dbReference>
<evidence type="ECO:0000313" key="6">
    <source>
        <dbReference type="EMBL" id="PWF24360.1"/>
    </source>
</evidence>
<dbReference type="FunFam" id="3.20.20.70:FF:000047">
    <property type="entry name" value="3-dehydroquinate dehydratase"/>
    <property type="match status" value="1"/>
</dbReference>
<accession>A0A2V1K1F5</accession>
<comment type="caution">
    <text evidence="5">Lacks conserved residue(s) required for the propagation of feature annotation.</text>
</comment>
<comment type="catalytic activity">
    <reaction evidence="1 5">
        <text>3-dehydroquinate = 3-dehydroshikimate + H2O</text>
        <dbReference type="Rhea" id="RHEA:21096"/>
        <dbReference type="ChEBI" id="CHEBI:15377"/>
        <dbReference type="ChEBI" id="CHEBI:16630"/>
        <dbReference type="ChEBI" id="CHEBI:32364"/>
        <dbReference type="EC" id="4.2.1.10"/>
    </reaction>
</comment>
<keyword evidence="4 5" id="KW-0704">Schiff base</keyword>
<evidence type="ECO:0000256" key="1">
    <source>
        <dbReference type="ARBA" id="ARBA00001864"/>
    </source>
</evidence>
<evidence type="ECO:0000256" key="2">
    <source>
        <dbReference type="ARBA" id="ARBA00023141"/>
    </source>
</evidence>
<sequence>MAFANLDGVILGKDCPKIITPITPRTLEELERQALELGGQKLEDYKGRELAYDTNGLEGSKPTFISDIVEWRIDCYEHALDPSAITHAAAILRSRTPLPILATFRTTPEGGEKDLATGQYIRLLTTLANSGSVAGIDVELSRGREVIATILHAAHSAGSSVVASVHDFKATPSTQSIVDTLTAMEDSGADIAKFVCMPKDAGDTLALMQATWQASQKLNIPIITAAMGPTGTISRVAGSLFGSSATFATVGDASAPGQVPASVLKPILTTIEKWAEEA</sequence>
<dbReference type="GO" id="GO:0009073">
    <property type="term" value="P:aromatic amino acid family biosynthetic process"/>
    <property type="evidence" value="ECO:0007669"/>
    <property type="project" value="UniProtKB-KW"/>
</dbReference>
<feature type="binding site" evidence="5">
    <location>
        <begin position="70"/>
        <end position="72"/>
    </location>
    <ligand>
        <name>3-dehydroquinate</name>
        <dbReference type="ChEBI" id="CHEBI:32364"/>
    </ligand>
</feature>
<feature type="binding site" evidence="5">
    <location>
        <position position="235"/>
    </location>
    <ligand>
        <name>3-dehydroquinate</name>
        <dbReference type="ChEBI" id="CHEBI:32364"/>
    </ligand>
</feature>
<dbReference type="InterPro" id="IPR013785">
    <property type="entry name" value="Aldolase_TIM"/>
</dbReference>
<comment type="caution">
    <text evidence="6">The sequence shown here is derived from an EMBL/GenBank/DDBJ whole genome shotgun (WGS) entry which is preliminary data.</text>
</comment>
<dbReference type="SUPFAM" id="SSF51569">
    <property type="entry name" value="Aldolase"/>
    <property type="match status" value="1"/>
</dbReference>
<comment type="subunit">
    <text evidence="5">Homodimer.</text>
</comment>
<dbReference type="GO" id="GO:0009423">
    <property type="term" value="P:chorismate biosynthetic process"/>
    <property type="evidence" value="ECO:0007669"/>
    <property type="project" value="UniProtKB-UniRule"/>
</dbReference>
<proteinExistence type="inferred from homology"/>
<dbReference type="InterPro" id="IPR050146">
    <property type="entry name" value="Type-I_3-dehydroquinase"/>
</dbReference>
<keyword evidence="7" id="KW-1185">Reference proteome</keyword>
<dbReference type="CDD" id="cd00502">
    <property type="entry name" value="DHQase_I"/>
    <property type="match status" value="1"/>
</dbReference>
<dbReference type="EMBL" id="QETB01000008">
    <property type="protein sequence ID" value="PWF24360.1"/>
    <property type="molecule type" value="Genomic_DNA"/>
</dbReference>
<feature type="binding site" evidence="5">
    <location>
        <position position="258"/>
    </location>
    <ligand>
        <name>3-dehydroquinate</name>
        <dbReference type="ChEBI" id="CHEBI:32364"/>
    </ligand>
</feature>
<dbReference type="NCBIfam" id="TIGR01093">
    <property type="entry name" value="aroD"/>
    <property type="match status" value="1"/>
</dbReference>
<keyword evidence="3 5" id="KW-0456">Lyase</keyword>
<dbReference type="Gene3D" id="3.20.20.70">
    <property type="entry name" value="Aldolase class I"/>
    <property type="match status" value="1"/>
</dbReference>